<protein>
    <submittedName>
        <fullName evidence="2">Uncharacterized protein</fullName>
    </submittedName>
</protein>
<sequence length="53" mass="5592">MTAWAEAVVPGELLVNPRELPGTVYEGLVLDLVSGVVFGLAIGTRVDGRMKHG</sequence>
<keyword evidence="1" id="KW-1133">Transmembrane helix</keyword>
<dbReference type="AlphaFoldDB" id="A0A839SV64"/>
<feature type="transmembrane region" description="Helical" evidence="1">
    <location>
        <begin position="24"/>
        <end position="43"/>
    </location>
</feature>
<evidence type="ECO:0000313" key="3">
    <source>
        <dbReference type="Proteomes" id="UP000581135"/>
    </source>
</evidence>
<proteinExistence type="predicted"/>
<name>A0A839SV64_9PROT</name>
<dbReference type="EMBL" id="JACHXA010000010">
    <property type="protein sequence ID" value="MBB3066691.1"/>
    <property type="molecule type" value="Genomic_DNA"/>
</dbReference>
<comment type="caution">
    <text evidence="2">The sequence shown here is derived from an EMBL/GenBank/DDBJ whole genome shotgun (WGS) entry which is preliminary data.</text>
</comment>
<gene>
    <name evidence="2" type="ORF">FHR98_003001</name>
</gene>
<dbReference type="Proteomes" id="UP000581135">
    <property type="component" value="Unassembled WGS sequence"/>
</dbReference>
<keyword evidence="1" id="KW-0472">Membrane</keyword>
<accession>A0A839SV64</accession>
<reference evidence="2 3" key="1">
    <citation type="submission" date="2020-08" db="EMBL/GenBank/DDBJ databases">
        <title>Genomic Encyclopedia of Type Strains, Phase III (KMG-III): the genomes of soil and plant-associated and newly described type strains.</title>
        <authorList>
            <person name="Whitman W."/>
        </authorList>
    </citation>
    <scope>NUCLEOTIDE SEQUENCE [LARGE SCALE GENOMIC DNA]</scope>
    <source>
        <strain evidence="2 3">CECT 8803</strain>
    </source>
</reference>
<evidence type="ECO:0000313" key="2">
    <source>
        <dbReference type="EMBL" id="MBB3066691.1"/>
    </source>
</evidence>
<keyword evidence="1" id="KW-0812">Transmembrane</keyword>
<evidence type="ECO:0000256" key="1">
    <source>
        <dbReference type="SAM" id="Phobius"/>
    </source>
</evidence>
<organism evidence="2 3">
    <name type="scientific">Limibacillus halophilus</name>
    <dbReference type="NCBI Taxonomy" id="1579333"/>
    <lineage>
        <taxon>Bacteria</taxon>
        <taxon>Pseudomonadati</taxon>
        <taxon>Pseudomonadota</taxon>
        <taxon>Alphaproteobacteria</taxon>
        <taxon>Rhodospirillales</taxon>
        <taxon>Rhodovibrionaceae</taxon>
        <taxon>Limibacillus</taxon>
    </lineage>
</organism>
<keyword evidence="3" id="KW-1185">Reference proteome</keyword>